<feature type="transmembrane region" description="Helical" evidence="9">
    <location>
        <begin position="174"/>
        <end position="198"/>
    </location>
</feature>
<gene>
    <name evidence="10" type="ORF">DNFV4_04465</name>
</gene>
<dbReference type="InterPro" id="IPR037294">
    <property type="entry name" value="ABC_BtuC-like"/>
</dbReference>
<feature type="transmembrane region" description="Helical" evidence="9">
    <location>
        <begin position="252"/>
        <end position="271"/>
    </location>
</feature>
<keyword evidence="3" id="KW-0813">Transport</keyword>
<accession>A0AA86TBN9</accession>
<feature type="transmembrane region" description="Helical" evidence="9">
    <location>
        <begin position="301"/>
        <end position="326"/>
    </location>
</feature>
<feature type="region of interest" description="Disordered" evidence="8">
    <location>
        <begin position="21"/>
        <end position="49"/>
    </location>
</feature>
<dbReference type="KEGG" id="nti:DNFV4_04465"/>
<feature type="transmembrane region" description="Helical" evidence="9">
    <location>
        <begin position="210"/>
        <end position="232"/>
    </location>
</feature>
<feature type="transmembrane region" description="Helical" evidence="9">
    <location>
        <begin position="149"/>
        <end position="168"/>
    </location>
</feature>
<evidence type="ECO:0000256" key="1">
    <source>
        <dbReference type="ARBA" id="ARBA00004651"/>
    </source>
</evidence>
<feature type="transmembrane region" description="Helical" evidence="9">
    <location>
        <begin position="369"/>
        <end position="389"/>
    </location>
</feature>
<dbReference type="PANTHER" id="PTHR30472:SF25">
    <property type="entry name" value="ABC TRANSPORTER PERMEASE PROTEIN MJ0876-RELATED"/>
    <property type="match status" value="1"/>
</dbReference>
<sequence>MRQTDGMMPRPSVHRDVAQEMAELEQHSRPQSGPANRPAPRTMDGSHRIAGSRSRRAFRVLGLLTTGLILLMILCLQFGTEYIGLQRMADLILHALRRGDWGRESIGTSGMILFHVRLPRVLLSVIVGASLACVGVVLQALLRNPLADPYVVGVSSGAAFGAALAILFGIGTSFLALTALPLCAFAGGLLSLLLVYRLGATQGRLSIHSLLLAGVILNAIFSALIMFSTLLMDPNRSFGLMAWLMGTLTLQVSPGLTVLLGYILVGLALLLTQLRSLNLMTLGEEAARSCGVDTERVKKRLFVTSALVTGAVVSVSGMIGFVGMVVPHAVRLLFGADHRLLFPASALVGGMALLVADTAARTLLAPTEIPVGIVTALAGGPLFLYLLLWRRDRLA</sequence>
<feature type="transmembrane region" description="Helical" evidence="9">
    <location>
        <begin position="121"/>
        <end position="142"/>
    </location>
</feature>
<evidence type="ECO:0000256" key="9">
    <source>
        <dbReference type="SAM" id="Phobius"/>
    </source>
</evidence>
<evidence type="ECO:0000256" key="6">
    <source>
        <dbReference type="ARBA" id="ARBA00022989"/>
    </source>
</evidence>
<dbReference type="Gene3D" id="1.10.3470.10">
    <property type="entry name" value="ABC transporter involved in vitamin B12 uptake, BtuC"/>
    <property type="match status" value="1"/>
</dbReference>
<evidence type="ECO:0000256" key="5">
    <source>
        <dbReference type="ARBA" id="ARBA00022692"/>
    </source>
</evidence>
<organism evidence="10 11">
    <name type="scientific">Nitrospira tepida</name>
    <dbReference type="NCBI Taxonomy" id="2973512"/>
    <lineage>
        <taxon>Bacteria</taxon>
        <taxon>Pseudomonadati</taxon>
        <taxon>Nitrospirota</taxon>
        <taxon>Nitrospiria</taxon>
        <taxon>Nitrospirales</taxon>
        <taxon>Nitrospiraceae</taxon>
        <taxon>Nitrospira</taxon>
    </lineage>
</organism>
<dbReference type="GO" id="GO:0005886">
    <property type="term" value="C:plasma membrane"/>
    <property type="evidence" value="ECO:0007669"/>
    <property type="project" value="UniProtKB-SubCell"/>
</dbReference>
<keyword evidence="11" id="KW-1185">Reference proteome</keyword>
<dbReference type="AlphaFoldDB" id="A0AA86TBN9"/>
<evidence type="ECO:0000256" key="2">
    <source>
        <dbReference type="ARBA" id="ARBA00007935"/>
    </source>
</evidence>
<name>A0AA86TBN9_9BACT</name>
<keyword evidence="5 9" id="KW-0812">Transmembrane</keyword>
<dbReference type="Proteomes" id="UP001179121">
    <property type="component" value="Chromosome"/>
</dbReference>
<dbReference type="RefSeq" id="WP_289271444.1">
    <property type="nucleotide sequence ID" value="NZ_OX365700.1"/>
</dbReference>
<evidence type="ECO:0000313" key="11">
    <source>
        <dbReference type="Proteomes" id="UP001179121"/>
    </source>
</evidence>
<dbReference type="GO" id="GO:0022857">
    <property type="term" value="F:transmembrane transporter activity"/>
    <property type="evidence" value="ECO:0007669"/>
    <property type="project" value="InterPro"/>
</dbReference>
<dbReference type="FunFam" id="1.10.3470.10:FF:000001">
    <property type="entry name" value="Vitamin B12 ABC transporter permease BtuC"/>
    <property type="match status" value="1"/>
</dbReference>
<evidence type="ECO:0000256" key="4">
    <source>
        <dbReference type="ARBA" id="ARBA00022475"/>
    </source>
</evidence>
<dbReference type="Pfam" id="PF01032">
    <property type="entry name" value="FecCD"/>
    <property type="match status" value="1"/>
</dbReference>
<feature type="transmembrane region" description="Helical" evidence="9">
    <location>
        <begin position="57"/>
        <end position="79"/>
    </location>
</feature>
<evidence type="ECO:0000256" key="8">
    <source>
        <dbReference type="SAM" id="MobiDB-lite"/>
    </source>
</evidence>
<keyword evidence="7 9" id="KW-0472">Membrane</keyword>
<comment type="subcellular location">
    <subcellularLocation>
        <location evidence="1">Cell membrane</location>
        <topology evidence="1">Multi-pass membrane protein</topology>
    </subcellularLocation>
</comment>
<dbReference type="PANTHER" id="PTHR30472">
    <property type="entry name" value="FERRIC ENTEROBACTIN TRANSPORT SYSTEM PERMEASE PROTEIN"/>
    <property type="match status" value="1"/>
</dbReference>
<evidence type="ECO:0000256" key="7">
    <source>
        <dbReference type="ARBA" id="ARBA00023136"/>
    </source>
</evidence>
<keyword evidence="4" id="KW-1003">Cell membrane</keyword>
<proteinExistence type="inferred from homology"/>
<reference evidence="10" key="1">
    <citation type="submission" date="2022-10" db="EMBL/GenBank/DDBJ databases">
        <authorList>
            <person name="Koch H."/>
        </authorList>
    </citation>
    <scope>NUCLEOTIDE SEQUENCE</scope>
    <source>
        <strain evidence="10">DNF</strain>
    </source>
</reference>
<dbReference type="InterPro" id="IPR000522">
    <property type="entry name" value="ABC_transptr_permease_BtuC"/>
</dbReference>
<evidence type="ECO:0000313" key="10">
    <source>
        <dbReference type="EMBL" id="CAI4034023.1"/>
    </source>
</evidence>
<keyword evidence="6 9" id="KW-1133">Transmembrane helix</keyword>
<protein>
    <submittedName>
        <fullName evidence="10">Hemin transport system permease protein HmuU</fullName>
    </submittedName>
</protein>
<dbReference type="CDD" id="cd06550">
    <property type="entry name" value="TM_ABC_iron-siderophores_like"/>
    <property type="match status" value="1"/>
</dbReference>
<comment type="similarity">
    <text evidence="2">Belongs to the binding-protein-dependent transport system permease family. FecCD subfamily.</text>
</comment>
<evidence type="ECO:0000256" key="3">
    <source>
        <dbReference type="ARBA" id="ARBA00022448"/>
    </source>
</evidence>
<dbReference type="EMBL" id="OX365700">
    <property type="protein sequence ID" value="CAI4034023.1"/>
    <property type="molecule type" value="Genomic_DNA"/>
</dbReference>
<dbReference type="SUPFAM" id="SSF81345">
    <property type="entry name" value="ABC transporter involved in vitamin B12 uptake, BtuC"/>
    <property type="match status" value="1"/>
</dbReference>